<evidence type="ECO:0000256" key="8">
    <source>
        <dbReference type="ARBA" id="ARBA00023211"/>
    </source>
</evidence>
<keyword evidence="7 9" id="KW-0904">Protein phosphatase</keyword>
<keyword evidence="4" id="KW-0479">Metal-binding</keyword>
<dbReference type="PANTHER" id="PTHR13832">
    <property type="entry name" value="PROTEIN PHOSPHATASE 2C"/>
    <property type="match status" value="1"/>
</dbReference>
<gene>
    <name evidence="11" type="ORF">GIB67_030934</name>
</gene>
<accession>A0A7J7L3E9</accession>
<dbReference type="PROSITE" id="PS51746">
    <property type="entry name" value="PPM_2"/>
    <property type="match status" value="1"/>
</dbReference>
<keyword evidence="6" id="KW-0460">Magnesium</keyword>
<dbReference type="GO" id="GO:0046872">
    <property type="term" value="F:metal ion binding"/>
    <property type="evidence" value="ECO:0007669"/>
    <property type="project" value="UniProtKB-KW"/>
</dbReference>
<dbReference type="GO" id="GO:0004722">
    <property type="term" value="F:protein serine/threonine phosphatase activity"/>
    <property type="evidence" value="ECO:0007669"/>
    <property type="project" value="UniProtKB-EC"/>
</dbReference>
<dbReference type="CDD" id="cd00143">
    <property type="entry name" value="PP2Cc"/>
    <property type="match status" value="1"/>
</dbReference>
<dbReference type="InterPro" id="IPR001932">
    <property type="entry name" value="PPM-type_phosphatase-like_dom"/>
</dbReference>
<dbReference type="InterPro" id="IPR015655">
    <property type="entry name" value="PP2C"/>
</dbReference>
<reference evidence="11 12" key="1">
    <citation type="journal article" date="2020" name="IScience">
        <title>Genome Sequencing of the Endangered Kingdonia uniflora (Circaeasteraceae, Ranunculales) Reveals Potential Mechanisms of Evolutionary Specialization.</title>
        <authorList>
            <person name="Sun Y."/>
            <person name="Deng T."/>
            <person name="Zhang A."/>
            <person name="Moore M.J."/>
            <person name="Landis J.B."/>
            <person name="Lin N."/>
            <person name="Zhang H."/>
            <person name="Zhang X."/>
            <person name="Huang J."/>
            <person name="Zhang X."/>
            <person name="Sun H."/>
            <person name="Wang H."/>
        </authorList>
    </citation>
    <scope>NUCLEOTIDE SEQUENCE [LARGE SCALE GENOMIC DNA]</scope>
    <source>
        <strain evidence="11">TB1705</strain>
        <tissue evidence="11">Leaf</tissue>
    </source>
</reference>
<evidence type="ECO:0000256" key="9">
    <source>
        <dbReference type="RuleBase" id="RU003465"/>
    </source>
</evidence>
<dbReference type="SMART" id="SM00332">
    <property type="entry name" value="PP2Cc"/>
    <property type="match status" value="1"/>
</dbReference>
<evidence type="ECO:0000256" key="1">
    <source>
        <dbReference type="ARBA" id="ARBA00001936"/>
    </source>
</evidence>
<evidence type="ECO:0000256" key="3">
    <source>
        <dbReference type="ARBA" id="ARBA00013081"/>
    </source>
</evidence>
<evidence type="ECO:0000256" key="7">
    <source>
        <dbReference type="ARBA" id="ARBA00022912"/>
    </source>
</evidence>
<protein>
    <recommendedName>
        <fullName evidence="3">protein-serine/threonine phosphatase</fullName>
        <ecNumber evidence="3">3.1.3.16</ecNumber>
    </recommendedName>
</protein>
<dbReference type="InterPro" id="IPR036457">
    <property type="entry name" value="PPM-type-like_dom_sf"/>
</dbReference>
<keyword evidence="8" id="KW-0464">Manganese</keyword>
<comment type="caution">
    <text evidence="11">The sequence shown here is derived from an EMBL/GenBank/DDBJ whole genome shotgun (WGS) entry which is preliminary data.</text>
</comment>
<feature type="domain" description="PPM-type phosphatase" evidence="10">
    <location>
        <begin position="1"/>
        <end position="201"/>
    </location>
</feature>
<evidence type="ECO:0000256" key="2">
    <source>
        <dbReference type="ARBA" id="ARBA00001946"/>
    </source>
</evidence>
<dbReference type="InterPro" id="IPR000222">
    <property type="entry name" value="PP2C_BS"/>
</dbReference>
<evidence type="ECO:0000256" key="6">
    <source>
        <dbReference type="ARBA" id="ARBA00022842"/>
    </source>
</evidence>
<evidence type="ECO:0000256" key="4">
    <source>
        <dbReference type="ARBA" id="ARBA00022723"/>
    </source>
</evidence>
<dbReference type="Proteomes" id="UP000541444">
    <property type="component" value="Unassembled WGS sequence"/>
</dbReference>
<dbReference type="AlphaFoldDB" id="A0A7J7L3E9"/>
<keyword evidence="12" id="KW-1185">Reference proteome</keyword>
<sequence>MVIMGFEEWVVVCYWFEIQGFFGVFDGHGGRKAADFAAENLCGNIMGMLEKCEGDSGKGEAIKAGYLKTDEEFLNQGLSSGTCCVTCLIQEKNIVVSNLGDCRAVINRDGLAQAVTKDHKAAELDERKRIENKGGYVQIHRGAWRVHGILSVSRSIGDAHLKEWVTAEPDTKILSLTPDMKFLVLASDGLWEKVSWTNIIF</sequence>
<evidence type="ECO:0000313" key="12">
    <source>
        <dbReference type="Proteomes" id="UP000541444"/>
    </source>
</evidence>
<keyword evidence="5 9" id="KW-0378">Hydrolase</keyword>
<organism evidence="11 12">
    <name type="scientific">Kingdonia uniflora</name>
    <dbReference type="NCBI Taxonomy" id="39325"/>
    <lineage>
        <taxon>Eukaryota</taxon>
        <taxon>Viridiplantae</taxon>
        <taxon>Streptophyta</taxon>
        <taxon>Embryophyta</taxon>
        <taxon>Tracheophyta</taxon>
        <taxon>Spermatophyta</taxon>
        <taxon>Magnoliopsida</taxon>
        <taxon>Ranunculales</taxon>
        <taxon>Circaeasteraceae</taxon>
        <taxon>Kingdonia</taxon>
    </lineage>
</organism>
<dbReference type="PROSITE" id="PS01032">
    <property type="entry name" value="PPM_1"/>
    <property type="match status" value="1"/>
</dbReference>
<name>A0A7J7L3E9_9MAGN</name>
<dbReference type="EC" id="3.1.3.16" evidence="3"/>
<dbReference type="OrthoDB" id="10264738at2759"/>
<dbReference type="SUPFAM" id="SSF81606">
    <property type="entry name" value="PP2C-like"/>
    <property type="match status" value="1"/>
</dbReference>
<evidence type="ECO:0000259" key="10">
    <source>
        <dbReference type="PROSITE" id="PS51746"/>
    </source>
</evidence>
<comment type="cofactor">
    <cofactor evidence="2">
        <name>Mg(2+)</name>
        <dbReference type="ChEBI" id="CHEBI:18420"/>
    </cofactor>
</comment>
<evidence type="ECO:0000313" key="11">
    <source>
        <dbReference type="EMBL" id="KAF6137170.1"/>
    </source>
</evidence>
<dbReference type="Pfam" id="PF00481">
    <property type="entry name" value="PP2C"/>
    <property type="match status" value="1"/>
</dbReference>
<comment type="similarity">
    <text evidence="9">Belongs to the PP2C family.</text>
</comment>
<dbReference type="Gene3D" id="3.60.40.10">
    <property type="entry name" value="PPM-type phosphatase domain"/>
    <property type="match status" value="1"/>
</dbReference>
<dbReference type="EMBL" id="JACGCM010002660">
    <property type="protein sequence ID" value="KAF6137170.1"/>
    <property type="molecule type" value="Genomic_DNA"/>
</dbReference>
<proteinExistence type="inferred from homology"/>
<dbReference type="PANTHER" id="PTHR13832:SF667">
    <property type="entry name" value="PROTEIN PHOSPHATASE 2C 14-RELATED"/>
    <property type="match status" value="1"/>
</dbReference>
<evidence type="ECO:0000256" key="5">
    <source>
        <dbReference type="ARBA" id="ARBA00022801"/>
    </source>
</evidence>
<comment type="cofactor">
    <cofactor evidence="1">
        <name>Mn(2+)</name>
        <dbReference type="ChEBI" id="CHEBI:29035"/>
    </cofactor>
</comment>